<evidence type="ECO:0000313" key="2">
    <source>
        <dbReference type="Proteomes" id="UP000501623"/>
    </source>
</evidence>
<name>A0A6M6BFM1_9BACT</name>
<sequence length="198" mass="21823">MDTVRSFSADTEAALWQQVAADMARETDLLEYTADLHLQGHTIRLDIDIDLGGGFEGGFETTTFTAPVPASVELRFALHEQDWIHEIGKLLGLTDVQLGYPELDPAYIITTNDPAALQALLSDPASRETLQKYQELRLSLAPVHHDNMDELYLTLTKEQAIVEPAQLQEIYHLLFSLLQQLAPTAAPSGTTAPVKLNG</sequence>
<dbReference type="EMBL" id="CP053538">
    <property type="protein sequence ID" value="QJX47341.1"/>
    <property type="molecule type" value="Genomic_DNA"/>
</dbReference>
<dbReference type="Proteomes" id="UP000501623">
    <property type="component" value="Chromosome"/>
</dbReference>
<dbReference type="KEGG" id="hts:HMJ29_10480"/>
<protein>
    <submittedName>
        <fullName evidence="1">Uncharacterized protein</fullName>
    </submittedName>
</protein>
<reference evidence="1 2" key="1">
    <citation type="submission" date="2020-05" db="EMBL/GenBank/DDBJ databases">
        <title>Complete genome sequence of Hymenobacter sp. TS19 in Coasted Sand Dune.</title>
        <authorList>
            <person name="Lee J.-H."/>
            <person name="Jung J.-H."/>
            <person name="Jeong S."/>
            <person name="Zhao L."/>
            <person name="Kim M.-K."/>
            <person name="Seo H.-S."/>
            <person name="Lim S."/>
        </authorList>
    </citation>
    <scope>NUCLEOTIDE SEQUENCE [LARGE SCALE GENOMIC DNA]</scope>
    <source>
        <strain evidence="1 2">TS19</strain>
    </source>
</reference>
<dbReference type="AlphaFoldDB" id="A0A6M6BFM1"/>
<accession>A0A6M6BFM1</accession>
<organism evidence="1 2">
    <name type="scientific">Hymenobacter taeanensis</name>
    <dbReference type="NCBI Taxonomy" id="2735321"/>
    <lineage>
        <taxon>Bacteria</taxon>
        <taxon>Pseudomonadati</taxon>
        <taxon>Bacteroidota</taxon>
        <taxon>Cytophagia</taxon>
        <taxon>Cytophagales</taxon>
        <taxon>Hymenobacteraceae</taxon>
        <taxon>Hymenobacter</taxon>
    </lineage>
</organism>
<dbReference type="RefSeq" id="WP_171591433.1">
    <property type="nucleotide sequence ID" value="NZ_CP053538.1"/>
</dbReference>
<proteinExistence type="predicted"/>
<evidence type="ECO:0000313" key="1">
    <source>
        <dbReference type="EMBL" id="QJX47341.1"/>
    </source>
</evidence>
<gene>
    <name evidence="1" type="ORF">HMJ29_10480</name>
</gene>
<keyword evidence="2" id="KW-1185">Reference proteome</keyword>